<gene>
    <name evidence="2" type="ORF">F5050DRAFT_1810003</name>
</gene>
<feature type="compositionally biased region" description="Polar residues" evidence="1">
    <location>
        <begin position="133"/>
        <end position="147"/>
    </location>
</feature>
<feature type="compositionally biased region" description="Acidic residues" evidence="1">
    <location>
        <begin position="152"/>
        <end position="164"/>
    </location>
</feature>
<organism evidence="2 3">
    <name type="scientific">Lentinula boryana</name>
    <dbReference type="NCBI Taxonomy" id="40481"/>
    <lineage>
        <taxon>Eukaryota</taxon>
        <taxon>Fungi</taxon>
        <taxon>Dikarya</taxon>
        <taxon>Basidiomycota</taxon>
        <taxon>Agaricomycotina</taxon>
        <taxon>Agaricomycetes</taxon>
        <taxon>Agaricomycetidae</taxon>
        <taxon>Agaricales</taxon>
        <taxon>Marasmiineae</taxon>
        <taxon>Omphalotaceae</taxon>
        <taxon>Lentinula</taxon>
    </lineage>
</organism>
<comment type="caution">
    <text evidence="2">The sequence shown here is derived from an EMBL/GenBank/DDBJ whole genome shotgun (WGS) entry which is preliminary data.</text>
</comment>
<name>A0ABQ8Q6A4_9AGAR</name>
<evidence type="ECO:0000313" key="3">
    <source>
        <dbReference type="Proteomes" id="UP001163828"/>
    </source>
</evidence>
<feature type="region of interest" description="Disordered" evidence="1">
    <location>
        <begin position="133"/>
        <end position="210"/>
    </location>
</feature>
<evidence type="ECO:0000313" key="2">
    <source>
        <dbReference type="EMBL" id="KAJ3994031.1"/>
    </source>
</evidence>
<dbReference type="Proteomes" id="UP001163828">
    <property type="component" value="Unassembled WGS sequence"/>
</dbReference>
<evidence type="ECO:0000256" key="1">
    <source>
        <dbReference type="SAM" id="MobiDB-lite"/>
    </source>
</evidence>
<protein>
    <submittedName>
        <fullName evidence="2">Uncharacterized protein</fullName>
    </submittedName>
</protein>
<feature type="compositionally biased region" description="Polar residues" evidence="1">
    <location>
        <begin position="201"/>
        <end position="210"/>
    </location>
</feature>
<sequence>MVNTRSRRARTNTDNSDNIPEETVVVNPFVTNASLFAPFVESISGAGLPRHGNTAFGPAPSQPATARVSSLHALGSPDQSDFEYQVLYTADGNPVTVHTPRSNCMAIPTSEMEIPPSPTTITLADRMRQQLSTLPSPSWDRLSSFTPAQVPEEPENAETLDEVSPEIPANPGGPYPEGPGGPGTPHSSHHPSHSRSPIARASNQLEVAEQ</sequence>
<proteinExistence type="predicted"/>
<keyword evidence="3" id="KW-1185">Reference proteome</keyword>
<dbReference type="EMBL" id="MU790728">
    <property type="protein sequence ID" value="KAJ3994031.1"/>
    <property type="molecule type" value="Genomic_DNA"/>
</dbReference>
<reference evidence="2" key="1">
    <citation type="submission" date="2022-08" db="EMBL/GenBank/DDBJ databases">
        <authorList>
            <consortium name="DOE Joint Genome Institute"/>
            <person name="Min B."/>
            <person name="Riley R."/>
            <person name="Sierra-Patev S."/>
            <person name="Naranjo-Ortiz M."/>
            <person name="Looney B."/>
            <person name="Konkel Z."/>
            <person name="Slot J.C."/>
            <person name="Sakamoto Y."/>
            <person name="Steenwyk J.L."/>
            <person name="Rokas A."/>
            <person name="Carro J."/>
            <person name="Camarero S."/>
            <person name="Ferreira P."/>
            <person name="Molpeceres G."/>
            <person name="Ruiz-Duenas F.J."/>
            <person name="Serrano A."/>
            <person name="Henrissat B."/>
            <person name="Drula E."/>
            <person name="Hughes K.W."/>
            <person name="Mata J.L."/>
            <person name="Ishikawa N.K."/>
            <person name="Vargas-Isla R."/>
            <person name="Ushijima S."/>
            <person name="Smith C.A."/>
            <person name="Ahrendt S."/>
            <person name="Andreopoulos W."/>
            <person name="He G."/>
            <person name="Labutti K."/>
            <person name="Lipzen A."/>
            <person name="Ng V."/>
            <person name="Sandor L."/>
            <person name="Barry K."/>
            <person name="Martinez A.T."/>
            <person name="Xiao Y."/>
            <person name="Gibbons J.G."/>
            <person name="Terashima K."/>
            <person name="Hibbett D.S."/>
            <person name="Grigoriev I.V."/>
        </authorList>
    </citation>
    <scope>NUCLEOTIDE SEQUENCE</scope>
    <source>
        <strain evidence="2">TFB10827</strain>
    </source>
</reference>
<accession>A0ABQ8Q6A4</accession>